<dbReference type="EMBL" id="JALJRB010000027">
    <property type="protein sequence ID" value="MCJ8502500.1"/>
    <property type="molecule type" value="Genomic_DNA"/>
</dbReference>
<organism evidence="2 3">
    <name type="scientific">Desulfatitalea alkaliphila</name>
    <dbReference type="NCBI Taxonomy" id="2929485"/>
    <lineage>
        <taxon>Bacteria</taxon>
        <taxon>Pseudomonadati</taxon>
        <taxon>Thermodesulfobacteriota</taxon>
        <taxon>Desulfobacteria</taxon>
        <taxon>Desulfobacterales</taxon>
        <taxon>Desulfosarcinaceae</taxon>
        <taxon>Desulfatitalea</taxon>
    </lineage>
</organism>
<feature type="transmembrane region" description="Helical" evidence="1">
    <location>
        <begin position="45"/>
        <end position="63"/>
    </location>
</feature>
<accession>A0AA41UJZ6</accession>
<dbReference type="RefSeq" id="WP_246913357.1">
    <property type="nucleotide sequence ID" value="NZ_JALJRB010000027.1"/>
</dbReference>
<evidence type="ECO:0000313" key="2">
    <source>
        <dbReference type="EMBL" id="MCJ8502500.1"/>
    </source>
</evidence>
<proteinExistence type="predicted"/>
<comment type="caution">
    <text evidence="2">The sequence shown here is derived from an EMBL/GenBank/DDBJ whole genome shotgun (WGS) entry which is preliminary data.</text>
</comment>
<feature type="transmembrane region" description="Helical" evidence="1">
    <location>
        <begin position="7"/>
        <end position="25"/>
    </location>
</feature>
<evidence type="ECO:0000313" key="3">
    <source>
        <dbReference type="Proteomes" id="UP001165427"/>
    </source>
</evidence>
<evidence type="ECO:0000256" key="1">
    <source>
        <dbReference type="SAM" id="Phobius"/>
    </source>
</evidence>
<dbReference type="AlphaFoldDB" id="A0AA41UJZ6"/>
<name>A0AA41UJZ6_9BACT</name>
<keyword evidence="1" id="KW-0472">Membrane</keyword>
<keyword evidence="1" id="KW-1133">Transmembrane helix</keyword>
<dbReference type="Proteomes" id="UP001165427">
    <property type="component" value="Unassembled WGS sequence"/>
</dbReference>
<reference evidence="2" key="1">
    <citation type="submission" date="2022-04" db="EMBL/GenBank/DDBJ databases">
        <title>Desulfatitalea alkaliphila sp. nov., a novel anaerobic sulfate-reducing bacterium isolated from terrestrial mud volcano, Taman Peninsula, Russia.</title>
        <authorList>
            <person name="Khomyakova M.A."/>
            <person name="Merkel A.Y."/>
            <person name="Slobodkin A.I."/>
        </authorList>
    </citation>
    <scope>NUCLEOTIDE SEQUENCE</scope>
    <source>
        <strain evidence="2">M08but</strain>
    </source>
</reference>
<gene>
    <name evidence="2" type="ORF">MRX98_18125</name>
</gene>
<sequence>MEVVIKLIQYACALIAAVIVGNWFLKETRKLKAAGAPWYAPYFTPPGMIILTAVVLLPILLVFF</sequence>
<keyword evidence="3" id="KW-1185">Reference proteome</keyword>
<protein>
    <submittedName>
        <fullName evidence="2">Uncharacterized protein</fullName>
    </submittedName>
</protein>
<keyword evidence="1" id="KW-0812">Transmembrane</keyword>